<sequence length="162" mass="17705">MLRLRSAISTAPESRSLFSWNNWASSCELRAVAVTTICGAAHTFSWKTIRFSSVPGMICVMIRLRCVWKMLEKAFSGILTRLNIGSLWGRNGSSMARMLLRDAPASPSQSPLPITTTTSPALPLTLGINWGPPVNLQDCAKKPAATIISSPNVFMSFYLKSL</sequence>
<proteinExistence type="predicted"/>
<protein>
    <submittedName>
        <fullName evidence="1">Uncharacterized protein</fullName>
    </submittedName>
</protein>
<gene>
    <name evidence="1" type="ORF">SDC9_121529</name>
</gene>
<accession>A0A645CC94</accession>
<evidence type="ECO:0000313" key="1">
    <source>
        <dbReference type="EMBL" id="MPM74541.1"/>
    </source>
</evidence>
<reference evidence="1" key="1">
    <citation type="submission" date="2019-08" db="EMBL/GenBank/DDBJ databases">
        <authorList>
            <person name="Kucharzyk K."/>
            <person name="Murdoch R.W."/>
            <person name="Higgins S."/>
            <person name="Loffler F."/>
        </authorList>
    </citation>
    <scope>NUCLEOTIDE SEQUENCE</scope>
</reference>
<comment type="caution">
    <text evidence="1">The sequence shown here is derived from an EMBL/GenBank/DDBJ whole genome shotgun (WGS) entry which is preliminary data.</text>
</comment>
<dbReference type="AlphaFoldDB" id="A0A645CC94"/>
<name>A0A645CC94_9ZZZZ</name>
<organism evidence="1">
    <name type="scientific">bioreactor metagenome</name>
    <dbReference type="NCBI Taxonomy" id="1076179"/>
    <lineage>
        <taxon>unclassified sequences</taxon>
        <taxon>metagenomes</taxon>
        <taxon>ecological metagenomes</taxon>
    </lineage>
</organism>
<dbReference type="EMBL" id="VSSQ01026036">
    <property type="protein sequence ID" value="MPM74541.1"/>
    <property type="molecule type" value="Genomic_DNA"/>
</dbReference>
<dbReference type="PROSITE" id="PS51257">
    <property type="entry name" value="PROKAR_LIPOPROTEIN"/>
    <property type="match status" value="1"/>
</dbReference>